<accession>A0A6L8K809</accession>
<evidence type="ECO:0000313" key="5">
    <source>
        <dbReference type="EMBL" id="MYM23330.1"/>
    </source>
</evidence>
<comment type="caution">
    <text evidence="5">The sequence shown here is derived from an EMBL/GenBank/DDBJ whole genome shotgun (WGS) entry which is preliminary data.</text>
</comment>
<protein>
    <submittedName>
        <fullName evidence="5">PEP-CTERM sorting domain-containing protein</fullName>
    </submittedName>
</protein>
<dbReference type="InterPro" id="IPR013424">
    <property type="entry name" value="Ice-binding_C"/>
</dbReference>
<gene>
    <name evidence="5" type="ORF">GTP46_11810</name>
</gene>
<reference evidence="5 6" key="1">
    <citation type="submission" date="2019-12" db="EMBL/GenBank/DDBJ databases">
        <title>Novel species isolated from a subtropical stream in China.</title>
        <authorList>
            <person name="Lu H."/>
        </authorList>
    </citation>
    <scope>NUCLEOTIDE SEQUENCE [LARGE SCALE GENOMIC DNA]</scope>
    <source>
        <strain evidence="5 6">FT135W</strain>
    </source>
</reference>
<feature type="domain" description="Ice-binding protein C-terminal" evidence="4">
    <location>
        <begin position="89"/>
        <end position="113"/>
    </location>
</feature>
<feature type="chain" id="PRO_5026884084" evidence="3">
    <location>
        <begin position="28"/>
        <end position="122"/>
    </location>
</feature>
<feature type="region of interest" description="Disordered" evidence="1">
    <location>
        <begin position="55"/>
        <end position="92"/>
    </location>
</feature>
<keyword evidence="3" id="KW-0732">Signal</keyword>
<evidence type="ECO:0000256" key="3">
    <source>
        <dbReference type="SAM" id="SignalP"/>
    </source>
</evidence>
<feature type="signal peptide" evidence="3">
    <location>
        <begin position="1"/>
        <end position="27"/>
    </location>
</feature>
<dbReference type="EMBL" id="WWCN01000006">
    <property type="protein sequence ID" value="MYM23330.1"/>
    <property type="molecule type" value="Genomic_DNA"/>
</dbReference>
<dbReference type="Pfam" id="PF07589">
    <property type="entry name" value="PEP-CTERM"/>
    <property type="match status" value="1"/>
</dbReference>
<organism evidence="5 6">
    <name type="scientific">Duganella flavida</name>
    <dbReference type="NCBI Taxonomy" id="2692175"/>
    <lineage>
        <taxon>Bacteria</taxon>
        <taxon>Pseudomonadati</taxon>
        <taxon>Pseudomonadota</taxon>
        <taxon>Betaproteobacteria</taxon>
        <taxon>Burkholderiales</taxon>
        <taxon>Oxalobacteraceae</taxon>
        <taxon>Telluria group</taxon>
        <taxon>Duganella</taxon>
    </lineage>
</organism>
<evidence type="ECO:0000313" key="6">
    <source>
        <dbReference type="Proteomes" id="UP000479335"/>
    </source>
</evidence>
<dbReference type="Proteomes" id="UP000479335">
    <property type="component" value="Unassembled WGS sequence"/>
</dbReference>
<evidence type="ECO:0000256" key="2">
    <source>
        <dbReference type="SAM" id="Phobius"/>
    </source>
</evidence>
<name>A0A6L8K809_9BURK</name>
<dbReference type="NCBIfam" id="TIGR02595">
    <property type="entry name" value="PEP_CTERM"/>
    <property type="match status" value="1"/>
</dbReference>
<dbReference type="AlphaFoldDB" id="A0A6L8K809"/>
<keyword evidence="2" id="KW-0812">Transmembrane</keyword>
<keyword evidence="6" id="KW-1185">Reference proteome</keyword>
<keyword evidence="2" id="KW-1133">Transmembrane helix</keyword>
<feature type="transmembrane region" description="Helical" evidence="2">
    <location>
        <begin position="93"/>
        <end position="109"/>
    </location>
</feature>
<proteinExistence type="predicted"/>
<keyword evidence="2" id="KW-0472">Membrane</keyword>
<evidence type="ECO:0000256" key="1">
    <source>
        <dbReference type="SAM" id="MobiDB-lite"/>
    </source>
</evidence>
<evidence type="ECO:0000259" key="4">
    <source>
        <dbReference type="Pfam" id="PF07589"/>
    </source>
</evidence>
<sequence>MQECIVKVVSLISTAILALSLAGAVQAKPAAPANNVAPATIVLAHCEANDPAPCGISSSAPAVKSSEADQNALPPADSKQQSSTDPATPVPEPQTFVMLMLGLVVLGFASRRRQGSEKFTDE</sequence>